<protein>
    <submittedName>
        <fullName evidence="2">Uncharacterized protein</fullName>
    </submittedName>
</protein>
<feature type="non-terminal residue" evidence="2">
    <location>
        <position position="28"/>
    </location>
</feature>
<accession>A0A382D2F2</accession>
<organism evidence="2">
    <name type="scientific">marine metagenome</name>
    <dbReference type="NCBI Taxonomy" id="408172"/>
    <lineage>
        <taxon>unclassified sequences</taxon>
        <taxon>metagenomes</taxon>
        <taxon>ecological metagenomes</taxon>
    </lineage>
</organism>
<feature type="region of interest" description="Disordered" evidence="1">
    <location>
        <begin position="1"/>
        <end position="28"/>
    </location>
</feature>
<evidence type="ECO:0000256" key="1">
    <source>
        <dbReference type="SAM" id="MobiDB-lite"/>
    </source>
</evidence>
<proteinExistence type="predicted"/>
<dbReference type="EMBL" id="UINC01037162">
    <property type="protein sequence ID" value="SVB32244.1"/>
    <property type="molecule type" value="Genomic_DNA"/>
</dbReference>
<gene>
    <name evidence="2" type="ORF">METZ01_LOCUS185098</name>
</gene>
<sequence>MILNQISKRRCQNTPVRHAMQSTGAVGR</sequence>
<reference evidence="2" key="1">
    <citation type="submission" date="2018-05" db="EMBL/GenBank/DDBJ databases">
        <authorList>
            <person name="Lanie J.A."/>
            <person name="Ng W.-L."/>
            <person name="Kazmierczak K.M."/>
            <person name="Andrzejewski T.M."/>
            <person name="Davidsen T.M."/>
            <person name="Wayne K.J."/>
            <person name="Tettelin H."/>
            <person name="Glass J.I."/>
            <person name="Rusch D."/>
            <person name="Podicherti R."/>
            <person name="Tsui H.-C.T."/>
            <person name="Winkler M.E."/>
        </authorList>
    </citation>
    <scope>NUCLEOTIDE SEQUENCE</scope>
</reference>
<name>A0A382D2F2_9ZZZZ</name>
<evidence type="ECO:0000313" key="2">
    <source>
        <dbReference type="EMBL" id="SVB32244.1"/>
    </source>
</evidence>
<dbReference type="AlphaFoldDB" id="A0A382D2F2"/>